<evidence type="ECO:0000313" key="5">
    <source>
        <dbReference type="Proteomes" id="UP001203284"/>
    </source>
</evidence>
<protein>
    <submittedName>
        <fullName evidence="4">Glyoxylate/hydroxypyruvate reductase A</fullName>
    </submittedName>
</protein>
<evidence type="ECO:0000256" key="1">
    <source>
        <dbReference type="ARBA" id="ARBA00023002"/>
    </source>
</evidence>
<keyword evidence="2" id="KW-0520">NAD</keyword>
<dbReference type="InterPro" id="IPR006140">
    <property type="entry name" value="D-isomer_DH_NAD-bd"/>
</dbReference>
<organism evidence="4 5">
    <name type="scientific">Ancylobacter crimeensis</name>
    <dbReference type="NCBI Taxonomy" id="2579147"/>
    <lineage>
        <taxon>Bacteria</taxon>
        <taxon>Pseudomonadati</taxon>
        <taxon>Pseudomonadota</taxon>
        <taxon>Alphaproteobacteria</taxon>
        <taxon>Hyphomicrobiales</taxon>
        <taxon>Xanthobacteraceae</taxon>
        <taxon>Ancylobacter</taxon>
    </lineage>
</organism>
<dbReference type="Pfam" id="PF02826">
    <property type="entry name" value="2-Hacid_dh_C"/>
    <property type="match status" value="1"/>
</dbReference>
<dbReference type="Proteomes" id="UP001203284">
    <property type="component" value="Unassembled WGS sequence"/>
</dbReference>
<dbReference type="PANTHER" id="PTHR43333:SF1">
    <property type="entry name" value="D-ISOMER SPECIFIC 2-HYDROXYACID DEHYDROGENASE NAD-BINDING DOMAIN-CONTAINING PROTEIN"/>
    <property type="match status" value="1"/>
</dbReference>
<dbReference type="Gene3D" id="3.40.50.720">
    <property type="entry name" value="NAD(P)-binding Rossmann-like Domain"/>
    <property type="match status" value="2"/>
</dbReference>
<dbReference type="EMBL" id="JALKCH010000006">
    <property type="protein sequence ID" value="MCK0197290.1"/>
    <property type="molecule type" value="Genomic_DNA"/>
</dbReference>
<evidence type="ECO:0000313" key="4">
    <source>
        <dbReference type="EMBL" id="MCK0197290.1"/>
    </source>
</evidence>
<dbReference type="PANTHER" id="PTHR43333">
    <property type="entry name" value="2-HACID_DH_C DOMAIN-CONTAINING PROTEIN"/>
    <property type="match status" value="1"/>
</dbReference>
<dbReference type="InterPro" id="IPR036291">
    <property type="entry name" value="NAD(P)-bd_dom_sf"/>
</dbReference>
<comment type="caution">
    <text evidence="4">The sequence shown here is derived from an EMBL/GenBank/DDBJ whole genome shotgun (WGS) entry which is preliminary data.</text>
</comment>
<dbReference type="RefSeq" id="WP_247028970.1">
    <property type="nucleotide sequence ID" value="NZ_JALKCH010000006.1"/>
</dbReference>
<dbReference type="SUPFAM" id="SSF51735">
    <property type="entry name" value="NAD(P)-binding Rossmann-fold domains"/>
    <property type="match status" value="1"/>
</dbReference>
<dbReference type="CDD" id="cd12164">
    <property type="entry name" value="GDH_like_2"/>
    <property type="match status" value="1"/>
</dbReference>
<proteinExistence type="predicted"/>
<name>A0ABT0DBF0_9HYPH</name>
<feature type="domain" description="D-isomer specific 2-hydroxyacid dehydrogenase NAD-binding" evidence="3">
    <location>
        <begin position="106"/>
        <end position="276"/>
    </location>
</feature>
<evidence type="ECO:0000256" key="2">
    <source>
        <dbReference type="ARBA" id="ARBA00023027"/>
    </source>
</evidence>
<gene>
    <name evidence="4" type="ORF">MWN34_10240</name>
</gene>
<accession>A0ABT0DBF0</accession>
<reference evidence="4 5" key="1">
    <citation type="submission" date="2022-04" db="EMBL/GenBank/DDBJ databases">
        <authorList>
            <person name="Grouzdev D.S."/>
            <person name="Pantiukh K.S."/>
            <person name="Krutkina M.S."/>
        </authorList>
    </citation>
    <scope>NUCLEOTIDE SEQUENCE [LARGE SCALE GENOMIC DNA]</scope>
    <source>
        <strain evidence="4 5">6x-1</strain>
    </source>
</reference>
<keyword evidence="1" id="KW-0560">Oxidoreductase</keyword>
<evidence type="ECO:0000259" key="3">
    <source>
        <dbReference type="Pfam" id="PF02826"/>
    </source>
</evidence>
<sequence>MSKEALVFYSAVDDPAAWREALTAELPELDFRVAPEIGDPSEVSYALVWSPPAGFFAGFPNLKLVTNLGAGVDALVRRDDLVPVPISRLNDPGMVQMMASYIIFAVTRYARDIPVFEEAQRRGEWTYVHPRALSEIRVGVLGLGELGGPAAAALARMGFTVSGWSRSAKRIEGVTSFTGRDGLEHILSDSEIVVVLVPLTRDSEGLIGAAELALMKKGAKLVNASRGRLVDEPALIAALASGHLGGATLDVFVEEPLPASHTLWTTPNVLITPHIASITVPSGAARDVAESIRRVRRGEPPLHEVHPMRGY</sequence>
<keyword evidence="5" id="KW-1185">Reference proteome</keyword>